<protein>
    <submittedName>
        <fullName evidence="1">Uncharacterized protein</fullName>
    </submittedName>
</protein>
<accession>A0A1U7N1N3</accession>
<keyword evidence="2" id="KW-1185">Reference proteome</keyword>
<dbReference type="AlphaFoldDB" id="A0A1U7N1N3"/>
<gene>
    <name evidence="1" type="ORF">BJP37_13235</name>
</gene>
<evidence type="ECO:0000313" key="2">
    <source>
        <dbReference type="Proteomes" id="UP000186657"/>
    </source>
</evidence>
<reference evidence="1 2" key="1">
    <citation type="submission" date="2016-10" db="EMBL/GenBank/DDBJ databases">
        <title>Comparative genomics uncovers the prolific and rare metabolic potential of the cyanobacterial genus Moorea.</title>
        <authorList>
            <person name="Leao T."/>
            <person name="Castelao G."/>
            <person name="Korobeynikov A."/>
            <person name="Monroe E.A."/>
            <person name="Podell S."/>
            <person name="Glukhov E."/>
            <person name="Allen E."/>
            <person name="Gerwick W.H."/>
            <person name="Gerwick L."/>
        </authorList>
    </citation>
    <scope>NUCLEOTIDE SEQUENCE [LARGE SCALE GENOMIC DNA]</scope>
    <source>
        <strain evidence="1 2">PNG5-198</strain>
    </source>
</reference>
<evidence type="ECO:0000313" key="1">
    <source>
        <dbReference type="EMBL" id="OLT59842.1"/>
    </source>
</evidence>
<name>A0A1U7N1N3_9CYAN</name>
<sequence>MRTRILNGYANGQAVRDEIAFRLVFAHPTRSECDRTLVVWWANGQAVRDQIAFRLVFAHPTRSEWSSLVGKWSSGS</sequence>
<organism evidence="1 2">
    <name type="scientific">Moorena bouillonii PNG</name>
    <dbReference type="NCBI Taxonomy" id="568701"/>
    <lineage>
        <taxon>Bacteria</taxon>
        <taxon>Bacillati</taxon>
        <taxon>Cyanobacteriota</taxon>
        <taxon>Cyanophyceae</taxon>
        <taxon>Coleofasciculales</taxon>
        <taxon>Coleofasciculaceae</taxon>
        <taxon>Moorena</taxon>
    </lineage>
</organism>
<comment type="caution">
    <text evidence="1">The sequence shown here is derived from an EMBL/GenBank/DDBJ whole genome shotgun (WGS) entry which is preliminary data.</text>
</comment>
<proteinExistence type="predicted"/>
<dbReference type="EMBL" id="MKZS01000001">
    <property type="protein sequence ID" value="OLT59842.1"/>
    <property type="molecule type" value="Genomic_DNA"/>
</dbReference>
<dbReference type="Proteomes" id="UP000186657">
    <property type="component" value="Unassembled WGS sequence"/>
</dbReference>